<sequence length="376" mass="43383">MVLSDSASYSSSQSAKCSWEVTLGSPARSPRKPHPNNFRHKFRVALGWTAPEYENEFKDIKRFLRSLGEKHFELERTGTQQEQEAKIKVRNAIVEKYRHIFDGSRNAKKLQQAMSFVKSEHSARRGDWKRNNKERQRQRRKILAKETEVPEYISLEDSESSLDDLLDDEAQLRIPAPSSSKSINYANNQRPFIPEAHATKSSPKQKRTIERLTPLVTQRPIVVTENRHPVIQTGRDKSPQKGRRIVDFWERRSTPMVSQRPIVVDTPDVGTPRPSTLSEARAPEREKSPEAPRLSLKEFLQTCTPTMEVWYSPLVAFGCDNIPFLEALARWDDKSLKAALRRVKDQPGIDKKLKETDAVFLFRNLRKRLQTRAVMA</sequence>
<feature type="compositionally biased region" description="Low complexity" evidence="1">
    <location>
        <begin position="1"/>
        <end position="18"/>
    </location>
</feature>
<gene>
    <name evidence="2" type="ORF">M413DRAFT_423131</name>
</gene>
<keyword evidence="3" id="KW-1185">Reference proteome</keyword>
<name>A0A0C3CTZ2_HEBCY</name>
<accession>A0A0C3CTZ2</accession>
<evidence type="ECO:0000256" key="1">
    <source>
        <dbReference type="SAM" id="MobiDB-lite"/>
    </source>
</evidence>
<evidence type="ECO:0000313" key="3">
    <source>
        <dbReference type="Proteomes" id="UP000053424"/>
    </source>
</evidence>
<dbReference type="Proteomes" id="UP000053424">
    <property type="component" value="Unassembled WGS sequence"/>
</dbReference>
<evidence type="ECO:0000313" key="2">
    <source>
        <dbReference type="EMBL" id="KIM47351.1"/>
    </source>
</evidence>
<organism evidence="2 3">
    <name type="scientific">Hebeloma cylindrosporum</name>
    <dbReference type="NCBI Taxonomy" id="76867"/>
    <lineage>
        <taxon>Eukaryota</taxon>
        <taxon>Fungi</taxon>
        <taxon>Dikarya</taxon>
        <taxon>Basidiomycota</taxon>
        <taxon>Agaricomycotina</taxon>
        <taxon>Agaricomycetes</taxon>
        <taxon>Agaricomycetidae</taxon>
        <taxon>Agaricales</taxon>
        <taxon>Agaricineae</taxon>
        <taxon>Hymenogastraceae</taxon>
        <taxon>Hebeloma</taxon>
    </lineage>
</organism>
<feature type="region of interest" description="Disordered" evidence="1">
    <location>
        <begin position="117"/>
        <end position="139"/>
    </location>
</feature>
<dbReference type="HOGENOM" id="CLU_735779_0_0_1"/>
<dbReference type="EMBL" id="KN831770">
    <property type="protein sequence ID" value="KIM47351.1"/>
    <property type="molecule type" value="Genomic_DNA"/>
</dbReference>
<feature type="compositionally biased region" description="Basic and acidic residues" evidence="1">
    <location>
        <begin position="118"/>
        <end position="135"/>
    </location>
</feature>
<feature type="region of interest" description="Disordered" evidence="1">
    <location>
        <begin position="263"/>
        <end position="292"/>
    </location>
</feature>
<reference evidence="2 3" key="1">
    <citation type="submission" date="2014-04" db="EMBL/GenBank/DDBJ databases">
        <authorList>
            <consortium name="DOE Joint Genome Institute"/>
            <person name="Kuo A."/>
            <person name="Gay G."/>
            <person name="Dore J."/>
            <person name="Kohler A."/>
            <person name="Nagy L.G."/>
            <person name="Floudas D."/>
            <person name="Copeland A."/>
            <person name="Barry K.W."/>
            <person name="Cichocki N."/>
            <person name="Veneault-Fourrey C."/>
            <person name="LaButti K."/>
            <person name="Lindquist E.A."/>
            <person name="Lipzen A."/>
            <person name="Lundell T."/>
            <person name="Morin E."/>
            <person name="Murat C."/>
            <person name="Sun H."/>
            <person name="Tunlid A."/>
            <person name="Henrissat B."/>
            <person name="Grigoriev I.V."/>
            <person name="Hibbett D.S."/>
            <person name="Martin F."/>
            <person name="Nordberg H.P."/>
            <person name="Cantor M.N."/>
            <person name="Hua S.X."/>
        </authorList>
    </citation>
    <scope>NUCLEOTIDE SEQUENCE [LARGE SCALE GENOMIC DNA]</scope>
    <source>
        <strain evidence="3">h7</strain>
    </source>
</reference>
<reference evidence="3" key="2">
    <citation type="submission" date="2015-01" db="EMBL/GenBank/DDBJ databases">
        <title>Evolutionary Origins and Diversification of the Mycorrhizal Mutualists.</title>
        <authorList>
            <consortium name="DOE Joint Genome Institute"/>
            <consortium name="Mycorrhizal Genomics Consortium"/>
            <person name="Kohler A."/>
            <person name="Kuo A."/>
            <person name="Nagy L.G."/>
            <person name="Floudas D."/>
            <person name="Copeland A."/>
            <person name="Barry K.W."/>
            <person name="Cichocki N."/>
            <person name="Veneault-Fourrey C."/>
            <person name="LaButti K."/>
            <person name="Lindquist E.A."/>
            <person name="Lipzen A."/>
            <person name="Lundell T."/>
            <person name="Morin E."/>
            <person name="Murat C."/>
            <person name="Riley R."/>
            <person name="Ohm R."/>
            <person name="Sun H."/>
            <person name="Tunlid A."/>
            <person name="Henrissat B."/>
            <person name="Grigoriev I.V."/>
            <person name="Hibbett D.S."/>
            <person name="Martin F."/>
        </authorList>
    </citation>
    <scope>NUCLEOTIDE SEQUENCE [LARGE SCALE GENOMIC DNA]</scope>
    <source>
        <strain evidence="3">h7</strain>
    </source>
</reference>
<proteinExistence type="predicted"/>
<feature type="compositionally biased region" description="Basic and acidic residues" evidence="1">
    <location>
        <begin position="281"/>
        <end position="290"/>
    </location>
</feature>
<feature type="region of interest" description="Disordered" evidence="1">
    <location>
        <begin position="1"/>
        <end position="36"/>
    </location>
</feature>
<protein>
    <submittedName>
        <fullName evidence="2">Uncharacterized protein</fullName>
    </submittedName>
</protein>
<dbReference type="AlphaFoldDB" id="A0A0C3CTZ2"/>